<name>A0ABN7XHX9_GIGMA</name>
<keyword evidence="3" id="KW-1185">Reference proteome</keyword>
<feature type="non-terminal residue" evidence="2">
    <location>
        <position position="1"/>
    </location>
</feature>
<dbReference type="EMBL" id="CAJVQB010132321">
    <property type="protein sequence ID" value="CAG8854021.1"/>
    <property type="molecule type" value="Genomic_DNA"/>
</dbReference>
<feature type="compositionally biased region" description="Basic and acidic residues" evidence="1">
    <location>
        <begin position="13"/>
        <end position="25"/>
    </location>
</feature>
<proteinExistence type="predicted"/>
<comment type="caution">
    <text evidence="2">The sequence shown here is derived from an EMBL/GenBank/DDBJ whole genome shotgun (WGS) entry which is preliminary data.</text>
</comment>
<sequence length="55" mass="6760">SNNEQVQIRKAKSPQDKNKIQERQIHKGKKERWHRRAKERVELWLELHIKYDIAA</sequence>
<dbReference type="Proteomes" id="UP000789901">
    <property type="component" value="Unassembled WGS sequence"/>
</dbReference>
<protein>
    <submittedName>
        <fullName evidence="2">31020_t:CDS:1</fullName>
    </submittedName>
</protein>
<accession>A0ABN7XHX9</accession>
<feature type="non-terminal residue" evidence="2">
    <location>
        <position position="55"/>
    </location>
</feature>
<reference evidence="2 3" key="1">
    <citation type="submission" date="2021-06" db="EMBL/GenBank/DDBJ databases">
        <authorList>
            <person name="Kallberg Y."/>
            <person name="Tangrot J."/>
            <person name="Rosling A."/>
        </authorList>
    </citation>
    <scope>NUCLEOTIDE SEQUENCE [LARGE SCALE GENOMIC DNA]</scope>
    <source>
        <strain evidence="2 3">120-4 pot B 10/14</strain>
    </source>
</reference>
<evidence type="ECO:0000256" key="1">
    <source>
        <dbReference type="SAM" id="MobiDB-lite"/>
    </source>
</evidence>
<organism evidence="2 3">
    <name type="scientific">Gigaspora margarita</name>
    <dbReference type="NCBI Taxonomy" id="4874"/>
    <lineage>
        <taxon>Eukaryota</taxon>
        <taxon>Fungi</taxon>
        <taxon>Fungi incertae sedis</taxon>
        <taxon>Mucoromycota</taxon>
        <taxon>Glomeromycotina</taxon>
        <taxon>Glomeromycetes</taxon>
        <taxon>Diversisporales</taxon>
        <taxon>Gigasporaceae</taxon>
        <taxon>Gigaspora</taxon>
    </lineage>
</organism>
<gene>
    <name evidence="2" type="ORF">GMARGA_LOCUS42842</name>
</gene>
<feature type="region of interest" description="Disordered" evidence="1">
    <location>
        <begin position="1"/>
        <end position="33"/>
    </location>
</feature>
<evidence type="ECO:0000313" key="3">
    <source>
        <dbReference type="Proteomes" id="UP000789901"/>
    </source>
</evidence>
<evidence type="ECO:0000313" key="2">
    <source>
        <dbReference type="EMBL" id="CAG8854021.1"/>
    </source>
</evidence>